<dbReference type="Gene3D" id="3.40.50.20">
    <property type="match status" value="1"/>
</dbReference>
<dbReference type="EMBL" id="CP036426">
    <property type="protein sequence ID" value="QDV37959.1"/>
    <property type="molecule type" value="Genomic_DNA"/>
</dbReference>
<proteinExistence type="predicted"/>
<dbReference type="PANTHER" id="PTHR21621:SF0">
    <property type="entry name" value="BETA-CITRYLGLUTAMATE SYNTHASE B-RELATED"/>
    <property type="match status" value="1"/>
</dbReference>
<dbReference type="InterPro" id="IPR013815">
    <property type="entry name" value="ATP_grasp_subdomain_1"/>
</dbReference>
<dbReference type="GO" id="GO:0005737">
    <property type="term" value="C:cytoplasm"/>
    <property type="evidence" value="ECO:0007669"/>
    <property type="project" value="TreeGrafter"/>
</dbReference>
<dbReference type="PANTHER" id="PTHR21621">
    <property type="entry name" value="RIBOSOMAL PROTEIN S6 MODIFICATION PROTEIN"/>
    <property type="match status" value="1"/>
</dbReference>
<evidence type="ECO:0000313" key="6">
    <source>
        <dbReference type="EMBL" id="QDV37959.1"/>
    </source>
</evidence>
<keyword evidence="3 4" id="KW-0067">ATP-binding</keyword>
<dbReference type="InterPro" id="IPR004666">
    <property type="entry name" value="Rp_bS6_RimK/Lys_biosynth_LsyX"/>
</dbReference>
<dbReference type="GO" id="GO:0018169">
    <property type="term" value="F:ribosomal S6-glutamic acid ligase activity"/>
    <property type="evidence" value="ECO:0007669"/>
    <property type="project" value="TreeGrafter"/>
</dbReference>
<dbReference type="Gene3D" id="3.30.1490.20">
    <property type="entry name" value="ATP-grasp fold, A domain"/>
    <property type="match status" value="1"/>
</dbReference>
<keyword evidence="1" id="KW-0479">Metal-binding</keyword>
<evidence type="ECO:0000256" key="2">
    <source>
        <dbReference type="ARBA" id="ARBA00022741"/>
    </source>
</evidence>
<keyword evidence="7" id="KW-1185">Reference proteome</keyword>
<gene>
    <name evidence="6" type="primary">lysX_1</name>
    <name evidence="6" type="ORF">ElP_59060</name>
</gene>
<dbReference type="RefSeq" id="WP_145276115.1">
    <property type="nucleotide sequence ID" value="NZ_CP036426.1"/>
</dbReference>
<dbReference type="OrthoDB" id="9786585at2"/>
<reference evidence="6 7" key="1">
    <citation type="submission" date="2019-02" db="EMBL/GenBank/DDBJ databases">
        <title>Deep-cultivation of Planctomycetes and their phenomic and genomic characterization uncovers novel biology.</title>
        <authorList>
            <person name="Wiegand S."/>
            <person name="Jogler M."/>
            <person name="Boedeker C."/>
            <person name="Pinto D."/>
            <person name="Vollmers J."/>
            <person name="Rivas-Marin E."/>
            <person name="Kohn T."/>
            <person name="Peeters S.H."/>
            <person name="Heuer A."/>
            <person name="Rast P."/>
            <person name="Oberbeckmann S."/>
            <person name="Bunk B."/>
            <person name="Jeske O."/>
            <person name="Meyerdierks A."/>
            <person name="Storesund J.E."/>
            <person name="Kallscheuer N."/>
            <person name="Luecker S."/>
            <person name="Lage O.M."/>
            <person name="Pohl T."/>
            <person name="Merkel B.J."/>
            <person name="Hornburger P."/>
            <person name="Mueller R.-W."/>
            <person name="Bruemmer F."/>
            <person name="Labrenz M."/>
            <person name="Spormann A.M."/>
            <person name="Op den Camp H."/>
            <person name="Overmann J."/>
            <person name="Amann R."/>
            <person name="Jetten M.S.M."/>
            <person name="Mascher T."/>
            <person name="Medema M.H."/>
            <person name="Devos D.P."/>
            <person name="Kaster A.-K."/>
            <person name="Ovreas L."/>
            <person name="Rohde M."/>
            <person name="Galperin M.Y."/>
            <person name="Jogler C."/>
        </authorList>
    </citation>
    <scope>NUCLEOTIDE SEQUENCE [LARGE SCALE GENOMIC DNA]</scope>
    <source>
        <strain evidence="6 7">ElP</strain>
    </source>
</reference>
<name>A0A518HAU5_9BACT</name>
<sequence>MASHLVALVSGNGWHVQDLIRASRLVGCRLDAVPFPRVVGRVGGGASRVEAGGIDLGAVDGVLVRMMPPGSLEQVIFRMDALHRLEAMGVPVLNPPRAVEAAVDKYLALAKLAGEGLPVPETWVGESAREAMEAFHALGGDVVIKPLFGAEGRGLVRVSDTELASRALRAIERIGSVLYVQRHVSNVGRDFRAFVLGGRVIGAIRRTAREGEWRANVAVGGRAEAVTLDDEAQRLAIRAAEAVGARMAGVDLLPDEDSGRLVVLEVNAVPGWRALSRETGVDVAAAILEESAKGGARS</sequence>
<dbReference type="AlphaFoldDB" id="A0A518HAU5"/>
<protein>
    <submittedName>
        <fullName evidence="6">Alpha-aminoadipate--LysW ligase LysX</fullName>
        <ecNumber evidence="6">6.3.2.-</ecNumber>
    </submittedName>
</protein>
<dbReference type="InterPro" id="IPR013651">
    <property type="entry name" value="ATP-grasp_RimK-type"/>
</dbReference>
<dbReference type="Pfam" id="PF08443">
    <property type="entry name" value="RimK"/>
    <property type="match status" value="1"/>
</dbReference>
<keyword evidence="2 4" id="KW-0547">Nucleotide-binding</keyword>
<dbReference type="GO" id="GO:0009432">
    <property type="term" value="P:SOS response"/>
    <property type="evidence" value="ECO:0007669"/>
    <property type="project" value="TreeGrafter"/>
</dbReference>
<accession>A0A518HAU5</accession>
<dbReference type="PROSITE" id="PS50975">
    <property type="entry name" value="ATP_GRASP"/>
    <property type="match status" value="1"/>
</dbReference>
<dbReference type="InterPro" id="IPR011761">
    <property type="entry name" value="ATP-grasp"/>
</dbReference>
<evidence type="ECO:0000313" key="7">
    <source>
        <dbReference type="Proteomes" id="UP000317835"/>
    </source>
</evidence>
<organism evidence="6 7">
    <name type="scientific">Tautonia plasticadhaerens</name>
    <dbReference type="NCBI Taxonomy" id="2527974"/>
    <lineage>
        <taxon>Bacteria</taxon>
        <taxon>Pseudomonadati</taxon>
        <taxon>Planctomycetota</taxon>
        <taxon>Planctomycetia</taxon>
        <taxon>Isosphaerales</taxon>
        <taxon>Isosphaeraceae</taxon>
        <taxon>Tautonia</taxon>
    </lineage>
</organism>
<evidence type="ECO:0000256" key="3">
    <source>
        <dbReference type="ARBA" id="ARBA00022840"/>
    </source>
</evidence>
<evidence type="ECO:0000259" key="5">
    <source>
        <dbReference type="PROSITE" id="PS50975"/>
    </source>
</evidence>
<dbReference type="Gene3D" id="3.30.470.20">
    <property type="entry name" value="ATP-grasp fold, B domain"/>
    <property type="match status" value="1"/>
</dbReference>
<feature type="domain" description="ATP-grasp" evidence="5">
    <location>
        <begin position="109"/>
        <end position="292"/>
    </location>
</feature>
<evidence type="ECO:0000256" key="4">
    <source>
        <dbReference type="PROSITE-ProRule" id="PRU00409"/>
    </source>
</evidence>
<dbReference type="KEGG" id="tpla:ElP_59060"/>
<evidence type="ECO:0000256" key="1">
    <source>
        <dbReference type="ARBA" id="ARBA00022723"/>
    </source>
</evidence>
<dbReference type="GO" id="GO:0046872">
    <property type="term" value="F:metal ion binding"/>
    <property type="evidence" value="ECO:0007669"/>
    <property type="project" value="UniProtKB-KW"/>
</dbReference>
<dbReference type="Proteomes" id="UP000317835">
    <property type="component" value="Chromosome"/>
</dbReference>
<dbReference type="GO" id="GO:0005524">
    <property type="term" value="F:ATP binding"/>
    <property type="evidence" value="ECO:0007669"/>
    <property type="project" value="UniProtKB-UniRule"/>
</dbReference>
<keyword evidence="6" id="KW-0436">Ligase</keyword>
<dbReference type="EC" id="6.3.2.-" evidence="6"/>
<dbReference type="NCBIfam" id="TIGR00768">
    <property type="entry name" value="rimK_fam"/>
    <property type="match status" value="1"/>
</dbReference>
<dbReference type="SUPFAM" id="SSF56059">
    <property type="entry name" value="Glutathione synthetase ATP-binding domain-like"/>
    <property type="match status" value="1"/>
</dbReference>